<dbReference type="EMBL" id="BARS01038113">
    <property type="protein sequence ID" value="GAG18906.1"/>
    <property type="molecule type" value="Genomic_DNA"/>
</dbReference>
<dbReference type="Gene3D" id="2.60.40.1190">
    <property type="match status" value="1"/>
</dbReference>
<feature type="non-terminal residue" evidence="3">
    <location>
        <position position="256"/>
    </location>
</feature>
<feature type="non-terminal residue" evidence="3">
    <location>
        <position position="1"/>
    </location>
</feature>
<dbReference type="GO" id="GO:0016052">
    <property type="term" value="P:carbohydrate catabolic process"/>
    <property type="evidence" value="ECO:0007669"/>
    <property type="project" value="InterPro"/>
</dbReference>
<dbReference type="GO" id="GO:0030246">
    <property type="term" value="F:carbohydrate binding"/>
    <property type="evidence" value="ECO:0007669"/>
    <property type="project" value="InterPro"/>
</dbReference>
<dbReference type="Pfam" id="PF06452">
    <property type="entry name" value="CBM9_1"/>
    <property type="match status" value="1"/>
</dbReference>
<dbReference type="SUPFAM" id="SSF49344">
    <property type="entry name" value="CBD9-like"/>
    <property type="match status" value="1"/>
</dbReference>
<comment type="caution">
    <text evidence="3">The sequence shown here is derived from an EMBL/GenBank/DDBJ whole genome shotgun (WGS) entry which is preliminary data.</text>
</comment>
<gene>
    <name evidence="3" type="ORF">S01H1_58350</name>
</gene>
<protein>
    <recommendedName>
        <fullName evidence="2">Carbohydrate-binding domain-containing protein</fullName>
    </recommendedName>
</protein>
<dbReference type="CDD" id="cd09620">
    <property type="entry name" value="CBM9_like_3"/>
    <property type="match status" value="1"/>
</dbReference>
<name>X0X1M4_9ZZZZ</name>
<feature type="region of interest" description="Disordered" evidence="1">
    <location>
        <begin position="231"/>
        <end position="256"/>
    </location>
</feature>
<proteinExistence type="predicted"/>
<evidence type="ECO:0000259" key="2">
    <source>
        <dbReference type="Pfam" id="PF06452"/>
    </source>
</evidence>
<dbReference type="InterPro" id="IPR010502">
    <property type="entry name" value="Carb-bd_dom_fam9"/>
</dbReference>
<evidence type="ECO:0000256" key="1">
    <source>
        <dbReference type="SAM" id="MobiDB-lite"/>
    </source>
</evidence>
<dbReference type="PANTHER" id="PTHR35532:SF5">
    <property type="entry name" value="CARBOHYDRATE-BINDING DOMAIN-CONTAINING PROTEIN"/>
    <property type="match status" value="1"/>
</dbReference>
<dbReference type="GO" id="GO:0004553">
    <property type="term" value="F:hydrolase activity, hydrolyzing O-glycosyl compounds"/>
    <property type="evidence" value="ECO:0007669"/>
    <property type="project" value="InterPro"/>
</dbReference>
<reference evidence="3" key="1">
    <citation type="journal article" date="2014" name="Front. Microbiol.">
        <title>High frequency of phylogenetically diverse reductive dehalogenase-homologous genes in deep subseafloor sedimentary metagenomes.</title>
        <authorList>
            <person name="Kawai M."/>
            <person name="Futagami T."/>
            <person name="Toyoda A."/>
            <person name="Takaki Y."/>
            <person name="Nishi S."/>
            <person name="Hori S."/>
            <person name="Arai W."/>
            <person name="Tsubouchi T."/>
            <person name="Morono Y."/>
            <person name="Uchiyama I."/>
            <person name="Ito T."/>
            <person name="Fujiyama A."/>
            <person name="Inagaki F."/>
            <person name="Takami H."/>
        </authorList>
    </citation>
    <scope>NUCLEOTIDE SEQUENCE</scope>
    <source>
        <strain evidence="3">Expedition CK06-06</strain>
    </source>
</reference>
<dbReference type="AlphaFoldDB" id="X0X1M4"/>
<evidence type="ECO:0000313" key="3">
    <source>
        <dbReference type="EMBL" id="GAG18906.1"/>
    </source>
</evidence>
<feature type="domain" description="Carbohydrate-binding" evidence="2">
    <location>
        <begin position="123"/>
        <end position="217"/>
    </location>
</feature>
<dbReference type="PANTHER" id="PTHR35532">
    <property type="entry name" value="SIMILAR TO POLYHYDROXYALKANOATE DEPOLYMERASE"/>
    <property type="match status" value="1"/>
</dbReference>
<sequence length="256" mass="28738">QFYWLGVDELNQKRGSEITAEATGQSISVSAKNIDKVTIYLDDRFIDLDQPVEIQCDGQVLHQGVVSRTIASLAETLDRRGDPFLSFPSSVTVALPKPFPDSLVPADQLPHYSAAKCADPLVIDGMLDEDAWKSASRTPPFVDLISGKATVHETRAAILWDDQYLYVGFWLDEPNVDAKYKNRDDPIYYDNDVEVFIAGKDAYYEVELNAYGTIYEASFIWEDAYESGGFGDDPQLQKERARPKPFNGVGFKNHPR</sequence>
<accession>X0X1M4</accession>
<organism evidence="3">
    <name type="scientific">marine sediment metagenome</name>
    <dbReference type="NCBI Taxonomy" id="412755"/>
    <lineage>
        <taxon>unclassified sequences</taxon>
        <taxon>metagenomes</taxon>
        <taxon>ecological metagenomes</taxon>
    </lineage>
</organism>